<protein>
    <recommendedName>
        <fullName evidence="3">Replication initiation factor</fullName>
    </recommendedName>
</protein>
<dbReference type="RefSeq" id="WP_246915059.1">
    <property type="nucleotide sequence ID" value="NZ_CP090145.1"/>
</dbReference>
<reference evidence="1" key="2">
    <citation type="submission" date="2022-04" db="EMBL/GenBank/DDBJ databases">
        <title>Complete Genome Sequence of Flavobacterium sediminilitoris YSM-43, Isolated from a Tidal Sediment.</title>
        <authorList>
            <person name="Lee P.A."/>
        </authorList>
    </citation>
    <scope>NUCLEOTIDE SEQUENCE</scope>
    <source>
        <strain evidence="1">YSM-43</strain>
    </source>
</reference>
<evidence type="ECO:0008006" key="3">
    <source>
        <dbReference type="Google" id="ProtNLM"/>
    </source>
</evidence>
<gene>
    <name evidence="1" type="ORF">LXD69_10015</name>
</gene>
<keyword evidence="2" id="KW-1185">Reference proteome</keyword>
<dbReference type="Proteomes" id="UP000830454">
    <property type="component" value="Chromosome"/>
</dbReference>
<name>A0ABY4HJ63_9FLAO</name>
<sequence length="345" mass="41399">MDNNTTYIDNFISTRNRVKEWTEYFPKPKEGKKPLPKKYNYFRRRLYSERGNSFLLLSLRYDDEEDIFRLRINGSLKKWYFNGNTLDNLTLPQYQICMKRIALETGISYDDMLQGRNTKIESGVTICLKAKFKDLLKCFVWYKDFEREEKSNTTLYFRGKFYSFILYEKAIEIKSKSHYRKGRYIKADKPLEFTKTYLRFEVKVNSVCGVSFYKEKANTVEKIIENWNEIILQIQSFFESIEFINFEDAKHEFENMTYSELKKFLMVVAIKSLGFQKVFELFNKIDTGTNKTKYRNEIFSLLRSFVSDNIALREELLYEFESKINSLLYNKINSYSNSNKTLIEE</sequence>
<evidence type="ECO:0000313" key="1">
    <source>
        <dbReference type="EMBL" id="UOX32387.1"/>
    </source>
</evidence>
<dbReference type="EMBL" id="CP090145">
    <property type="protein sequence ID" value="UOX32387.1"/>
    <property type="molecule type" value="Genomic_DNA"/>
</dbReference>
<proteinExistence type="predicted"/>
<accession>A0ABY4HJ63</accession>
<organism evidence="1 2">
    <name type="scientific">Flavobacterium sediminilitoris</name>
    <dbReference type="NCBI Taxonomy" id="2024526"/>
    <lineage>
        <taxon>Bacteria</taxon>
        <taxon>Pseudomonadati</taxon>
        <taxon>Bacteroidota</taxon>
        <taxon>Flavobacteriia</taxon>
        <taxon>Flavobacteriales</taxon>
        <taxon>Flavobacteriaceae</taxon>
        <taxon>Flavobacterium</taxon>
    </lineage>
</organism>
<evidence type="ECO:0000313" key="2">
    <source>
        <dbReference type="Proteomes" id="UP000830454"/>
    </source>
</evidence>
<reference evidence="1" key="1">
    <citation type="submission" date="2021-12" db="EMBL/GenBank/DDBJ databases">
        <authorList>
            <person name="Cha I.-T."/>
            <person name="Lee K.-E."/>
            <person name="Park S.-J."/>
        </authorList>
    </citation>
    <scope>NUCLEOTIDE SEQUENCE</scope>
    <source>
        <strain evidence="1">YSM-43</strain>
    </source>
</reference>